<proteinExistence type="predicted"/>
<reference evidence="2" key="1">
    <citation type="submission" date="2024-03" db="EMBL/GenBank/DDBJ databases">
        <title>Complete genome sequence of Sulfurisphaera javensis strain KD-1.</title>
        <authorList>
            <person name="Sakai H."/>
            <person name="Nur N."/>
            <person name="Suwanto A."/>
            <person name="Kurosawa N."/>
        </authorList>
    </citation>
    <scope>NUCLEOTIDE SEQUENCE</scope>
    <source>
        <strain evidence="2">KD-1</strain>
    </source>
</reference>
<gene>
    <name evidence="2" type="ORF">SJAV_26270</name>
</gene>
<dbReference type="Pfam" id="PF22662">
    <property type="entry name" value="Csa3_N"/>
    <property type="match status" value="1"/>
</dbReference>
<organism evidence="2">
    <name type="scientific">Sulfurisphaera javensis</name>
    <dbReference type="NCBI Taxonomy" id="2049879"/>
    <lineage>
        <taxon>Archaea</taxon>
        <taxon>Thermoproteota</taxon>
        <taxon>Thermoprotei</taxon>
        <taxon>Sulfolobales</taxon>
        <taxon>Sulfolobaceae</taxon>
        <taxon>Sulfurisphaera</taxon>
    </lineage>
</organism>
<name>A0AAT9GV34_9CREN</name>
<dbReference type="Gene3D" id="3.40.50.11700">
    <property type="match status" value="1"/>
</dbReference>
<feature type="domain" description="Csa3 N-terminal" evidence="1">
    <location>
        <begin position="2"/>
        <end position="93"/>
    </location>
</feature>
<evidence type="ECO:0000259" key="1">
    <source>
        <dbReference type="Pfam" id="PF22662"/>
    </source>
</evidence>
<evidence type="ECO:0000313" key="2">
    <source>
        <dbReference type="EMBL" id="BFH74683.1"/>
    </source>
</evidence>
<dbReference type="AlphaFoldDB" id="A0AAT9GV34"/>
<dbReference type="KEGG" id="sjv:SJAV_26270"/>
<protein>
    <recommendedName>
        <fullName evidence="1">Csa3 N-terminal domain-containing protein</fullName>
    </recommendedName>
</protein>
<dbReference type="InterPro" id="IPR054588">
    <property type="entry name" value="Csa3_N"/>
</dbReference>
<dbReference type="EMBL" id="AP031322">
    <property type="protein sequence ID" value="BFH74683.1"/>
    <property type="molecule type" value="Genomic_DNA"/>
</dbReference>
<accession>A0AAT9GV34</accession>
<sequence length="98" mass="11192">MKSYFVTLGFNETYFLRLLNQTSAQKEDKLIIVVPSPIAGGTRDALDNLRVEALKLHYPEPTIYEITLSDFFNFLPDHLPEPIITDLSIGMRMTNSPF</sequence>